<dbReference type="EMBL" id="PZKE01000024">
    <property type="protein sequence ID" value="PTE12909.1"/>
    <property type="molecule type" value="Genomic_DNA"/>
</dbReference>
<dbReference type="RefSeq" id="WP_107674600.1">
    <property type="nucleotide sequence ID" value="NZ_PZKE01000024.1"/>
</dbReference>
<dbReference type="Proteomes" id="UP000241362">
    <property type="component" value="Unassembled WGS sequence"/>
</dbReference>
<dbReference type="Pfam" id="PF06568">
    <property type="entry name" value="YjiS-like"/>
    <property type="match status" value="1"/>
</dbReference>
<feature type="domain" description="YjiS-like" evidence="1">
    <location>
        <begin position="25"/>
        <end position="56"/>
    </location>
</feature>
<protein>
    <recommendedName>
        <fullName evidence="1">YjiS-like domain-containing protein</fullName>
    </recommendedName>
</protein>
<dbReference type="InterPro" id="IPR009506">
    <property type="entry name" value="YjiS-like"/>
</dbReference>
<keyword evidence="3" id="KW-1185">Reference proteome</keyword>
<sequence length="76" mass="8523">MSAHVTAISLPRVQPAARPTFKGFVAAALRRMDLQRQRDRLALLDTRMLRDIGLSAEAAATEAARTVWNAPDHWQR</sequence>
<evidence type="ECO:0000259" key="1">
    <source>
        <dbReference type="Pfam" id="PF06568"/>
    </source>
</evidence>
<dbReference type="AlphaFoldDB" id="A0A2T4J4S7"/>
<name>A0A2T4J4S7_FUSBL</name>
<organism evidence="2 3">
    <name type="scientific">Fuscovulum blasticum DSM 2131</name>
    <dbReference type="NCBI Taxonomy" id="1188250"/>
    <lineage>
        <taxon>Bacteria</taxon>
        <taxon>Pseudomonadati</taxon>
        <taxon>Pseudomonadota</taxon>
        <taxon>Alphaproteobacteria</taxon>
        <taxon>Rhodobacterales</taxon>
        <taxon>Paracoccaceae</taxon>
        <taxon>Pseudogemmobacter</taxon>
    </lineage>
</organism>
<evidence type="ECO:0000313" key="2">
    <source>
        <dbReference type="EMBL" id="PTE12909.1"/>
    </source>
</evidence>
<accession>A0A2T4J4S7</accession>
<gene>
    <name evidence="2" type="ORF">C5F44_16195</name>
</gene>
<comment type="caution">
    <text evidence="2">The sequence shown here is derived from an EMBL/GenBank/DDBJ whole genome shotgun (WGS) entry which is preliminary data.</text>
</comment>
<reference evidence="2 3" key="1">
    <citation type="submission" date="2018-03" db="EMBL/GenBank/DDBJ databases">
        <title>Rhodobacter blasticus.</title>
        <authorList>
            <person name="Meyer T.E."/>
            <person name="Miller S."/>
            <person name="Lodha T."/>
            <person name="Gandham S."/>
            <person name="Chintalapati S."/>
            <person name="Chintalapati V.R."/>
        </authorList>
    </citation>
    <scope>NUCLEOTIDE SEQUENCE [LARGE SCALE GENOMIC DNA]</scope>
    <source>
        <strain evidence="2 3">DSM 2131</strain>
    </source>
</reference>
<evidence type="ECO:0000313" key="3">
    <source>
        <dbReference type="Proteomes" id="UP000241362"/>
    </source>
</evidence>
<proteinExistence type="predicted"/>